<dbReference type="AlphaFoldDB" id="A0AAV2TUV1"/>
<feature type="compositionally biased region" description="Polar residues" evidence="1">
    <location>
        <begin position="385"/>
        <end position="399"/>
    </location>
</feature>
<organism evidence="3 4">
    <name type="scientific">Calicophoron daubneyi</name>
    <name type="common">Rumen fluke</name>
    <name type="synonym">Paramphistomum daubneyi</name>
    <dbReference type="NCBI Taxonomy" id="300641"/>
    <lineage>
        <taxon>Eukaryota</taxon>
        <taxon>Metazoa</taxon>
        <taxon>Spiralia</taxon>
        <taxon>Lophotrochozoa</taxon>
        <taxon>Platyhelminthes</taxon>
        <taxon>Trematoda</taxon>
        <taxon>Digenea</taxon>
        <taxon>Plagiorchiida</taxon>
        <taxon>Pronocephalata</taxon>
        <taxon>Paramphistomoidea</taxon>
        <taxon>Paramphistomidae</taxon>
        <taxon>Calicophoron</taxon>
    </lineage>
</organism>
<dbReference type="Gene3D" id="3.10.110.10">
    <property type="entry name" value="Ubiquitin Conjugating Enzyme"/>
    <property type="match status" value="1"/>
</dbReference>
<comment type="caution">
    <text evidence="3">The sequence shown here is derived from an EMBL/GenBank/DDBJ whole genome shotgun (WGS) entry which is preliminary data.</text>
</comment>
<protein>
    <recommendedName>
        <fullName evidence="2">UBC core domain-containing protein</fullName>
    </recommendedName>
</protein>
<gene>
    <name evidence="3" type="ORF">CDAUBV1_LOCUS15317</name>
</gene>
<reference evidence="3" key="1">
    <citation type="submission" date="2024-06" db="EMBL/GenBank/DDBJ databases">
        <authorList>
            <person name="Liu X."/>
            <person name="Lenzi L."/>
            <person name="Haldenby T S."/>
            <person name="Uol C."/>
        </authorList>
    </citation>
    <scope>NUCLEOTIDE SEQUENCE</scope>
</reference>
<evidence type="ECO:0000256" key="1">
    <source>
        <dbReference type="SAM" id="MobiDB-lite"/>
    </source>
</evidence>
<dbReference type="PROSITE" id="PS50127">
    <property type="entry name" value="UBC_2"/>
    <property type="match status" value="1"/>
</dbReference>
<dbReference type="PANTHER" id="PTHR24068">
    <property type="entry name" value="UBIQUITIN-CONJUGATING ENZYME E2"/>
    <property type="match status" value="1"/>
</dbReference>
<dbReference type="EMBL" id="CAXLJL010000711">
    <property type="protein sequence ID" value="CAL5140134.1"/>
    <property type="molecule type" value="Genomic_DNA"/>
</dbReference>
<sequence length="891" mass="99975">MSIADNTGIMALSSRRSFMREFIALSSSIDEEFQGQIKLCSSLDVNMSTFAIDVIPHGGPYAHASFRFNIKVPDHYPHHPPTVLCKSLIFHPNIDPDGRDDNVCLNILNQWSRQFGLKDLLHAILFLLYEPNFSDPFNPYIYQLPDGMSVEQCIRISLRGGVINEMRYPPNETWCAWMKDHGGHSRSSVIVEPSIETPPSAPPTAPDKNNEFHRQLSVVKSQYFRSAISGQYTADVESTGSSTGSSYRGFDYVDHIRLRRISLERITTASDRKTDPPWANFSRYYFAEISDFDVDYPVSRIYLEWCEQLFLSNQNAQMSLQQSSVDFWWPSAGHMFSTYETSSEMWESTPEEEYASIRHDESGSTSDVPSDPLLTEEDLSEVSDVHSSCGSAMNSTPRNELQRSVDSDDNDEDRETGKIQSISDEEEGSASFAGSETPGTGVGFNDVRDALHALRPVVETNVENKRDISHNAFPLNSQYFSVTSLKSDSNLLSDTNVGDVPRQPKKECITSVIGRSHSCTEINLHFHAIQDDLSPRNFNGDGTSVDAFTLKSSSPINCVCTHETFSARHSPPPADRCTFTCDQDDPVNHKDLLSSPNELNATEIVEEAPKAIDTDSREPSCTAESSSVSIEQTITEGMGSYNYFDATFYRISDQDVDDSRELLNKLQPFWWPLYQTRWPPFMAPGKVFPLAPDSLELLEGAINRGSSIQLRLDLYNYSRRARNFETLILVDTLALSPFSPIISRLSLLNRVSQTDREERVIGKCIEWLSPSEVVSNLCSEFEPASFALVFMSFVSNWLGYLSRLEVYSHPLGYSRRVSVIIIDSLGVSCLTPACLGCGQSPVLDGWPLWLAFRTSRLLCSVVTSFCSSWSSCRGVFTRPHILYAHSDVDEI</sequence>
<evidence type="ECO:0000259" key="2">
    <source>
        <dbReference type="PROSITE" id="PS50127"/>
    </source>
</evidence>
<feature type="domain" description="UBC core" evidence="2">
    <location>
        <begin position="13"/>
        <end position="171"/>
    </location>
</feature>
<dbReference type="CDD" id="cd23794">
    <property type="entry name" value="UBCc_UBE2F_UBE2M"/>
    <property type="match status" value="1"/>
</dbReference>
<evidence type="ECO:0000313" key="3">
    <source>
        <dbReference type="EMBL" id="CAL5140134.1"/>
    </source>
</evidence>
<dbReference type="SMART" id="SM00212">
    <property type="entry name" value="UBCc"/>
    <property type="match status" value="1"/>
</dbReference>
<dbReference type="SUPFAM" id="SSF54495">
    <property type="entry name" value="UBC-like"/>
    <property type="match status" value="1"/>
</dbReference>
<name>A0AAV2TUV1_CALDB</name>
<proteinExistence type="predicted"/>
<accession>A0AAV2TUV1</accession>
<evidence type="ECO:0000313" key="4">
    <source>
        <dbReference type="Proteomes" id="UP001497525"/>
    </source>
</evidence>
<dbReference type="Pfam" id="PF00179">
    <property type="entry name" value="UQ_con"/>
    <property type="match status" value="1"/>
</dbReference>
<dbReference type="InterPro" id="IPR000608">
    <property type="entry name" value="UBC"/>
</dbReference>
<dbReference type="InterPro" id="IPR016135">
    <property type="entry name" value="UBQ-conjugating_enzyme/RWD"/>
</dbReference>
<dbReference type="Proteomes" id="UP001497525">
    <property type="component" value="Unassembled WGS sequence"/>
</dbReference>
<feature type="region of interest" description="Disordered" evidence="1">
    <location>
        <begin position="343"/>
        <end position="444"/>
    </location>
</feature>